<comment type="caution">
    <text evidence="4">The sequence shown here is derived from an EMBL/GenBank/DDBJ whole genome shotgun (WGS) entry which is preliminary data.</text>
</comment>
<sequence>MYVTISDFIKEWNKEALLTQKVLDGLTDDSLKQQVYPEGRTLGRIVWHFTTNIPDYLAHFGFKIDGIEENAESVPTSAKEIAETFKNISFNAARVIEKQWTDESLKQIQEAFGRQETNAAILMGLIKHIVHHRGQATVLMRQAGIKPFGVYGPPKEDWIHLGVQNPPL</sequence>
<gene>
    <name evidence="4" type="ORF">IC621_01665</name>
</gene>
<dbReference type="Proteomes" id="UP000626844">
    <property type="component" value="Unassembled WGS sequence"/>
</dbReference>
<dbReference type="SUPFAM" id="SSF109854">
    <property type="entry name" value="DinB/YfiT-like putative metalloenzymes"/>
    <property type="match status" value="1"/>
</dbReference>
<reference evidence="4" key="1">
    <citation type="submission" date="2020-09" db="EMBL/GenBank/DDBJ databases">
        <title>A novel bacterium of genus Bacillus, isolated from South China Sea.</title>
        <authorList>
            <person name="Huang H."/>
            <person name="Mo K."/>
            <person name="Hu Y."/>
        </authorList>
    </citation>
    <scope>NUCLEOTIDE SEQUENCE</scope>
    <source>
        <strain evidence="4">IB182487</strain>
    </source>
</reference>
<name>A0A926ND31_9BACI</name>
<dbReference type="InterPro" id="IPR007837">
    <property type="entry name" value="DinB"/>
</dbReference>
<dbReference type="AlphaFoldDB" id="A0A926ND31"/>
<protein>
    <recommendedName>
        <fullName evidence="6">Damage-inducible protein DinB</fullName>
    </recommendedName>
</protein>
<proteinExistence type="inferred from homology"/>
<organism evidence="4 5">
    <name type="scientific">Metabacillus arenae</name>
    <dbReference type="NCBI Taxonomy" id="2771434"/>
    <lineage>
        <taxon>Bacteria</taxon>
        <taxon>Bacillati</taxon>
        <taxon>Bacillota</taxon>
        <taxon>Bacilli</taxon>
        <taxon>Bacillales</taxon>
        <taxon>Bacillaceae</taxon>
        <taxon>Metabacillus</taxon>
    </lineage>
</organism>
<dbReference type="GO" id="GO:0046872">
    <property type="term" value="F:metal ion binding"/>
    <property type="evidence" value="ECO:0007669"/>
    <property type="project" value="UniProtKB-KW"/>
</dbReference>
<evidence type="ECO:0008006" key="6">
    <source>
        <dbReference type="Google" id="ProtNLM"/>
    </source>
</evidence>
<evidence type="ECO:0000256" key="2">
    <source>
        <dbReference type="ARBA" id="ARBA00022723"/>
    </source>
</evidence>
<evidence type="ECO:0000313" key="5">
    <source>
        <dbReference type="Proteomes" id="UP000626844"/>
    </source>
</evidence>
<keyword evidence="5" id="KW-1185">Reference proteome</keyword>
<feature type="binding site" evidence="3">
    <location>
        <position position="132"/>
    </location>
    <ligand>
        <name>a divalent metal cation</name>
        <dbReference type="ChEBI" id="CHEBI:60240"/>
    </ligand>
</feature>
<dbReference type="InterPro" id="IPR034660">
    <property type="entry name" value="DinB/YfiT-like"/>
</dbReference>
<evidence type="ECO:0000256" key="1">
    <source>
        <dbReference type="ARBA" id="ARBA00008635"/>
    </source>
</evidence>
<feature type="binding site" evidence="3">
    <location>
        <position position="128"/>
    </location>
    <ligand>
        <name>a divalent metal cation</name>
        <dbReference type="ChEBI" id="CHEBI:60240"/>
    </ligand>
</feature>
<accession>A0A926ND31</accession>
<evidence type="ECO:0000313" key="4">
    <source>
        <dbReference type="EMBL" id="MBD1378925.1"/>
    </source>
</evidence>
<dbReference type="Pfam" id="PF05163">
    <property type="entry name" value="DinB"/>
    <property type="match status" value="1"/>
</dbReference>
<dbReference type="EMBL" id="JACXAI010000002">
    <property type="protein sequence ID" value="MBD1378925.1"/>
    <property type="molecule type" value="Genomic_DNA"/>
</dbReference>
<comment type="similarity">
    <text evidence="1">Belongs to the DinB family.</text>
</comment>
<feature type="binding site" evidence="3">
    <location>
        <position position="48"/>
    </location>
    <ligand>
        <name>a divalent metal cation</name>
        <dbReference type="ChEBI" id="CHEBI:60240"/>
    </ligand>
</feature>
<dbReference type="Gene3D" id="1.20.120.450">
    <property type="entry name" value="dinb family like domain"/>
    <property type="match status" value="1"/>
</dbReference>
<keyword evidence="2 3" id="KW-0479">Metal-binding</keyword>
<evidence type="ECO:0000256" key="3">
    <source>
        <dbReference type="PIRSR" id="PIRSR607837-1"/>
    </source>
</evidence>
<dbReference type="RefSeq" id="WP_191155114.1">
    <property type="nucleotide sequence ID" value="NZ_JACXAI010000002.1"/>
</dbReference>